<comment type="catalytic activity">
    <reaction evidence="5">
        <text>S-adenosyl-L-methionine + H(+) = S-adenosyl 3-(methylsulfanyl)propylamine + CO2</text>
        <dbReference type="Rhea" id="RHEA:15981"/>
        <dbReference type="ChEBI" id="CHEBI:15378"/>
        <dbReference type="ChEBI" id="CHEBI:16526"/>
        <dbReference type="ChEBI" id="CHEBI:57443"/>
        <dbReference type="ChEBI" id="CHEBI:59789"/>
        <dbReference type="EC" id="4.1.1.50"/>
    </reaction>
</comment>
<dbReference type="AlphaFoldDB" id="A0AAV4WLY2"/>
<dbReference type="InterPro" id="IPR018166">
    <property type="entry name" value="S-AdoMet_deCO2ase_CS"/>
</dbReference>
<reference evidence="6 7" key="1">
    <citation type="submission" date="2021-06" db="EMBL/GenBank/DDBJ databases">
        <title>Caerostris extrusa draft genome.</title>
        <authorList>
            <person name="Kono N."/>
            <person name="Arakawa K."/>
        </authorList>
    </citation>
    <scope>NUCLEOTIDE SEQUENCE [LARGE SCALE GENOMIC DNA]</scope>
</reference>
<dbReference type="GO" id="GO:0004014">
    <property type="term" value="F:adenosylmethionine decarboxylase activity"/>
    <property type="evidence" value="ECO:0007669"/>
    <property type="project" value="UniProtKB-EC"/>
</dbReference>
<evidence type="ECO:0000256" key="2">
    <source>
        <dbReference type="ARBA" id="ARBA00008466"/>
    </source>
</evidence>
<sequence length="342" mass="40209">MSGNTKFQSDIKQDWASCCILESIHLPVKSSSACDILFVLWEEFVNFARCKQQKWIFLKELKSYWRFGLEEVMRAIHLKVISGLYLKYRWEEILDTVKCTIISFKKNDYLDAYVLSESSMFVSKNRLILKTCGSTTLLKAVEVLILVVMKFTEFDTVLDLFYSRKNFMHPELQEKPHTSFQEETELLDKLFPSGSAYCLGRINRDCWYLYTLNPLEKFIGVQVPDQTLEVIMQELDPKIMKIFTKEGYYCTIHITPQPQFSYVSFETNYPQDSYSDLINRLVKVFHPGKFMMTLFVNKLSVASLTNNPYNKLDFRGFCRKELQFSQFKNYDLTYARFAKAPS</sequence>
<evidence type="ECO:0000256" key="1">
    <source>
        <dbReference type="ARBA" id="ARBA00004911"/>
    </source>
</evidence>
<gene>
    <name evidence="6" type="primary">amd1</name>
    <name evidence="6" type="ORF">CEXT_219381</name>
</gene>
<dbReference type="PANTHER" id="PTHR11570">
    <property type="entry name" value="S-ADENOSYLMETHIONINE DECARBOXYLASE"/>
    <property type="match status" value="1"/>
</dbReference>
<dbReference type="InterPro" id="IPR048283">
    <property type="entry name" value="AdoMetDC-like"/>
</dbReference>
<dbReference type="Pfam" id="PF01536">
    <property type="entry name" value="SAM_decarbox"/>
    <property type="match status" value="1"/>
</dbReference>
<evidence type="ECO:0000256" key="5">
    <source>
        <dbReference type="ARBA" id="ARBA00048112"/>
    </source>
</evidence>
<dbReference type="EMBL" id="BPLR01016298">
    <property type="protein sequence ID" value="GIY82859.1"/>
    <property type="molecule type" value="Genomic_DNA"/>
</dbReference>
<dbReference type="Proteomes" id="UP001054945">
    <property type="component" value="Unassembled WGS sequence"/>
</dbReference>
<dbReference type="PROSITE" id="PS01336">
    <property type="entry name" value="ADOMETDC"/>
    <property type="match status" value="1"/>
</dbReference>
<dbReference type="InterPro" id="IPR016067">
    <property type="entry name" value="S-AdoMet_deCO2ase_core"/>
</dbReference>
<evidence type="ECO:0000313" key="6">
    <source>
        <dbReference type="EMBL" id="GIY82859.1"/>
    </source>
</evidence>
<keyword evidence="3" id="KW-0745">Spermidine biosynthesis</keyword>
<keyword evidence="4" id="KW-0620">Polyamine biosynthesis</keyword>
<evidence type="ECO:0000313" key="7">
    <source>
        <dbReference type="Proteomes" id="UP001054945"/>
    </source>
</evidence>
<keyword evidence="7" id="KW-1185">Reference proteome</keyword>
<name>A0AAV4WLY2_CAEEX</name>
<accession>A0AAV4WLY2</accession>
<dbReference type="GO" id="GO:0008295">
    <property type="term" value="P:spermidine biosynthetic process"/>
    <property type="evidence" value="ECO:0007669"/>
    <property type="project" value="UniProtKB-KW"/>
</dbReference>
<protein>
    <submittedName>
        <fullName evidence="6">S-adenosylmethionine decarboxylase proenzyme</fullName>
    </submittedName>
</protein>
<dbReference type="Gene3D" id="3.60.90.10">
    <property type="entry name" value="S-adenosylmethionine decarboxylase"/>
    <property type="match status" value="2"/>
</dbReference>
<dbReference type="GO" id="GO:0006597">
    <property type="term" value="P:spermine biosynthetic process"/>
    <property type="evidence" value="ECO:0007669"/>
    <property type="project" value="TreeGrafter"/>
</dbReference>
<evidence type="ECO:0000256" key="4">
    <source>
        <dbReference type="ARBA" id="ARBA00023115"/>
    </source>
</evidence>
<dbReference type="PANTHER" id="PTHR11570:SF0">
    <property type="entry name" value="S-ADENOSYLMETHIONINE DECARBOXYLASE PROENZYME"/>
    <property type="match status" value="1"/>
</dbReference>
<dbReference type="SUPFAM" id="SSF56276">
    <property type="entry name" value="S-adenosylmethionine decarboxylase"/>
    <property type="match status" value="1"/>
</dbReference>
<organism evidence="6 7">
    <name type="scientific">Caerostris extrusa</name>
    <name type="common">Bark spider</name>
    <name type="synonym">Caerostris bankana</name>
    <dbReference type="NCBI Taxonomy" id="172846"/>
    <lineage>
        <taxon>Eukaryota</taxon>
        <taxon>Metazoa</taxon>
        <taxon>Ecdysozoa</taxon>
        <taxon>Arthropoda</taxon>
        <taxon>Chelicerata</taxon>
        <taxon>Arachnida</taxon>
        <taxon>Araneae</taxon>
        <taxon>Araneomorphae</taxon>
        <taxon>Entelegynae</taxon>
        <taxon>Araneoidea</taxon>
        <taxon>Araneidae</taxon>
        <taxon>Caerostris</taxon>
    </lineage>
</organism>
<comment type="pathway">
    <text evidence="1">Amine and polyamine biosynthesis; S-adenosylmethioninamine biosynthesis; S-adenosylmethioninamine from S-adenosyl-L-methionine: step 1/1.</text>
</comment>
<dbReference type="GO" id="GO:0005829">
    <property type="term" value="C:cytosol"/>
    <property type="evidence" value="ECO:0007669"/>
    <property type="project" value="TreeGrafter"/>
</dbReference>
<proteinExistence type="inferred from homology"/>
<comment type="caution">
    <text evidence="6">The sequence shown here is derived from an EMBL/GenBank/DDBJ whole genome shotgun (WGS) entry which is preliminary data.</text>
</comment>
<comment type="similarity">
    <text evidence="2">Belongs to the eukaryotic AdoMetDC family.</text>
</comment>
<evidence type="ECO:0000256" key="3">
    <source>
        <dbReference type="ARBA" id="ARBA00023066"/>
    </source>
</evidence>